<reference evidence="1 2" key="1">
    <citation type="submission" date="2019-08" db="EMBL/GenBank/DDBJ databases">
        <title>Complete genome sequence of Candidatus Uab amorphum.</title>
        <authorList>
            <person name="Shiratori T."/>
            <person name="Suzuki S."/>
            <person name="Kakizawa Y."/>
            <person name="Ishida K."/>
        </authorList>
    </citation>
    <scope>NUCLEOTIDE SEQUENCE [LARGE SCALE GENOMIC DNA]</scope>
    <source>
        <strain evidence="1 2">SRT547</strain>
    </source>
</reference>
<name>A0A5S9F3N6_UABAM</name>
<dbReference type="GO" id="GO:0016829">
    <property type="term" value="F:lyase activity"/>
    <property type="evidence" value="ECO:0007669"/>
    <property type="project" value="UniProtKB-KW"/>
</dbReference>
<protein>
    <submittedName>
        <fullName evidence="1">HEAT repeat-containing PBS lyase</fullName>
    </submittedName>
</protein>
<dbReference type="Pfam" id="PF13646">
    <property type="entry name" value="HEAT_2"/>
    <property type="match status" value="2"/>
</dbReference>
<proteinExistence type="predicted"/>
<gene>
    <name evidence="1" type="ORF">UABAM_02811</name>
</gene>
<dbReference type="SUPFAM" id="SSF48371">
    <property type="entry name" value="ARM repeat"/>
    <property type="match status" value="1"/>
</dbReference>
<dbReference type="PANTHER" id="PTHR12697:SF5">
    <property type="entry name" value="DEOXYHYPUSINE HYDROXYLASE"/>
    <property type="match status" value="1"/>
</dbReference>
<keyword evidence="2" id="KW-1185">Reference proteome</keyword>
<dbReference type="SMART" id="SM00567">
    <property type="entry name" value="EZ_HEAT"/>
    <property type="match status" value="5"/>
</dbReference>
<evidence type="ECO:0000313" key="2">
    <source>
        <dbReference type="Proteomes" id="UP000326354"/>
    </source>
</evidence>
<organism evidence="1 2">
    <name type="scientific">Uabimicrobium amorphum</name>
    <dbReference type="NCBI Taxonomy" id="2596890"/>
    <lineage>
        <taxon>Bacteria</taxon>
        <taxon>Pseudomonadati</taxon>
        <taxon>Planctomycetota</taxon>
        <taxon>Candidatus Uabimicrobiia</taxon>
        <taxon>Candidatus Uabimicrobiales</taxon>
        <taxon>Candidatus Uabimicrobiaceae</taxon>
        <taxon>Candidatus Uabimicrobium</taxon>
    </lineage>
</organism>
<dbReference type="GO" id="GO:0016491">
    <property type="term" value="F:oxidoreductase activity"/>
    <property type="evidence" value="ECO:0007669"/>
    <property type="project" value="TreeGrafter"/>
</dbReference>
<dbReference type="Proteomes" id="UP000326354">
    <property type="component" value="Chromosome"/>
</dbReference>
<dbReference type="Gene3D" id="1.25.10.10">
    <property type="entry name" value="Leucine-rich Repeat Variant"/>
    <property type="match status" value="2"/>
</dbReference>
<dbReference type="InterPro" id="IPR004155">
    <property type="entry name" value="PBS_lyase_HEAT"/>
</dbReference>
<dbReference type="KEGG" id="uam:UABAM_02811"/>
<dbReference type="AlphaFoldDB" id="A0A5S9F3N6"/>
<dbReference type="EMBL" id="AP019860">
    <property type="protein sequence ID" value="BBM84451.1"/>
    <property type="molecule type" value="Genomic_DNA"/>
</dbReference>
<dbReference type="PANTHER" id="PTHR12697">
    <property type="entry name" value="PBS LYASE HEAT-LIKE PROTEIN"/>
    <property type="match status" value="1"/>
</dbReference>
<dbReference type="InterPro" id="IPR011989">
    <property type="entry name" value="ARM-like"/>
</dbReference>
<evidence type="ECO:0000313" key="1">
    <source>
        <dbReference type="EMBL" id="BBM84451.1"/>
    </source>
</evidence>
<keyword evidence="1" id="KW-0456">Lyase</keyword>
<dbReference type="InterPro" id="IPR016024">
    <property type="entry name" value="ARM-type_fold"/>
</dbReference>
<accession>A0A5S9F3N6</accession>
<sequence length="290" mass="32222">MPDLILLLKDERPNEINSVIEALGGIGKIGEKAVPALILALKNQDKSVKSSAVKVLGNIGEKAVPALILVLNSQDQRARLFAIEALGKIGEKAEKAVSDLILLLKDEDESVRRSVIEALGEKAEKAVPDLILLLKDKDSYLRSSVIKALGEKARKALPALILALKDQSWEVRRSAAWVLGKIGEKALPSIRSFIQNKEDKLGLEALNSYFWDYVYIKESKKAFSQIDIELLSQSTDKNHLDTVAAIYAWQGNRKKANDYAVKALEKTTKRLKLLLEGKSLKQVEEEMRKK</sequence>